<keyword evidence="2" id="KW-0812">Transmembrane</keyword>
<evidence type="ECO:0000256" key="1">
    <source>
        <dbReference type="SAM" id="MobiDB-lite"/>
    </source>
</evidence>
<feature type="transmembrane region" description="Helical" evidence="2">
    <location>
        <begin position="171"/>
        <end position="196"/>
    </location>
</feature>
<dbReference type="RefSeq" id="XP_001329725.1">
    <property type="nucleotide sequence ID" value="XM_001329690.1"/>
</dbReference>
<organism evidence="3 4">
    <name type="scientific">Trichomonas vaginalis (strain ATCC PRA-98 / G3)</name>
    <dbReference type="NCBI Taxonomy" id="412133"/>
    <lineage>
        <taxon>Eukaryota</taxon>
        <taxon>Metamonada</taxon>
        <taxon>Parabasalia</taxon>
        <taxon>Trichomonadida</taxon>
        <taxon>Trichomonadidae</taxon>
        <taxon>Trichomonas</taxon>
    </lineage>
</organism>
<evidence type="ECO:0008006" key="5">
    <source>
        <dbReference type="Google" id="ProtNLM"/>
    </source>
</evidence>
<evidence type="ECO:0000313" key="3">
    <source>
        <dbReference type="EMBL" id="EAY17590.1"/>
    </source>
</evidence>
<reference evidence="3" key="2">
    <citation type="journal article" date="2007" name="Science">
        <title>Draft genome sequence of the sexually transmitted pathogen Trichomonas vaginalis.</title>
        <authorList>
            <person name="Carlton J.M."/>
            <person name="Hirt R.P."/>
            <person name="Silva J.C."/>
            <person name="Delcher A.L."/>
            <person name="Schatz M."/>
            <person name="Zhao Q."/>
            <person name="Wortman J.R."/>
            <person name="Bidwell S.L."/>
            <person name="Alsmark U.C.M."/>
            <person name="Besteiro S."/>
            <person name="Sicheritz-Ponten T."/>
            <person name="Noel C.J."/>
            <person name="Dacks J.B."/>
            <person name="Foster P.G."/>
            <person name="Simillion C."/>
            <person name="Van de Peer Y."/>
            <person name="Miranda-Saavedra D."/>
            <person name="Barton G.J."/>
            <person name="Westrop G.D."/>
            <person name="Mueller S."/>
            <person name="Dessi D."/>
            <person name="Fiori P.L."/>
            <person name="Ren Q."/>
            <person name="Paulsen I."/>
            <person name="Zhang H."/>
            <person name="Bastida-Corcuera F.D."/>
            <person name="Simoes-Barbosa A."/>
            <person name="Brown M.T."/>
            <person name="Hayes R.D."/>
            <person name="Mukherjee M."/>
            <person name="Okumura C.Y."/>
            <person name="Schneider R."/>
            <person name="Smith A.J."/>
            <person name="Vanacova S."/>
            <person name="Villalvazo M."/>
            <person name="Haas B.J."/>
            <person name="Pertea M."/>
            <person name="Feldblyum T.V."/>
            <person name="Utterback T.R."/>
            <person name="Shu C.L."/>
            <person name="Osoegawa K."/>
            <person name="de Jong P.J."/>
            <person name="Hrdy I."/>
            <person name="Horvathova L."/>
            <person name="Zubacova Z."/>
            <person name="Dolezal P."/>
            <person name="Malik S.B."/>
            <person name="Logsdon J.M. Jr."/>
            <person name="Henze K."/>
            <person name="Gupta A."/>
            <person name="Wang C.C."/>
            <person name="Dunne R.L."/>
            <person name="Upcroft J.A."/>
            <person name="Upcroft P."/>
            <person name="White O."/>
            <person name="Salzberg S.L."/>
            <person name="Tang P."/>
            <person name="Chiu C.-H."/>
            <person name="Lee Y.-S."/>
            <person name="Embley T.M."/>
            <person name="Coombs G.H."/>
            <person name="Mottram J.C."/>
            <person name="Tachezy J."/>
            <person name="Fraser-Liggett C.M."/>
            <person name="Johnson P.J."/>
        </authorList>
    </citation>
    <scope>NUCLEOTIDE SEQUENCE [LARGE SCALE GENOMIC DNA]</scope>
    <source>
        <strain evidence="3">G3</strain>
    </source>
</reference>
<protein>
    <recommendedName>
        <fullName evidence="5">IPT/TIG domain-containing protein</fullName>
    </recommendedName>
</protein>
<name>A2DPZ4_TRIV3</name>
<feature type="region of interest" description="Disordered" evidence="1">
    <location>
        <begin position="1"/>
        <end position="35"/>
    </location>
</feature>
<feature type="compositionally biased region" description="Basic and acidic residues" evidence="1">
    <location>
        <begin position="1"/>
        <end position="16"/>
    </location>
</feature>
<gene>
    <name evidence="3" type="ORF">TVAG_454180</name>
</gene>
<dbReference type="AlphaFoldDB" id="A2DPZ4"/>
<dbReference type="EMBL" id="DS113229">
    <property type="protein sequence ID" value="EAY17590.1"/>
    <property type="molecule type" value="Genomic_DNA"/>
</dbReference>
<dbReference type="VEuPathDB" id="TrichDB:TVAG_454180"/>
<keyword evidence="2" id="KW-1133">Transmembrane helix</keyword>
<dbReference type="Proteomes" id="UP000001542">
    <property type="component" value="Unassembled WGS sequence"/>
</dbReference>
<dbReference type="SMR" id="A2DPZ4"/>
<keyword evidence="2" id="KW-0472">Membrane</keyword>
<reference evidence="3" key="1">
    <citation type="submission" date="2006-10" db="EMBL/GenBank/DDBJ databases">
        <authorList>
            <person name="Amadeo P."/>
            <person name="Zhao Q."/>
            <person name="Wortman J."/>
            <person name="Fraser-Liggett C."/>
            <person name="Carlton J."/>
        </authorList>
    </citation>
    <scope>NUCLEOTIDE SEQUENCE</scope>
    <source>
        <strain evidence="3">G3</strain>
    </source>
</reference>
<proteinExistence type="predicted"/>
<dbReference type="InParanoid" id="A2DPZ4"/>
<accession>A2DPZ4</accession>
<keyword evidence="4" id="KW-1185">Reference proteome</keyword>
<dbReference type="InterPro" id="IPR013783">
    <property type="entry name" value="Ig-like_fold"/>
</dbReference>
<dbReference type="Gene3D" id="2.60.40.10">
    <property type="entry name" value="Immunoglobulins"/>
    <property type="match status" value="1"/>
</dbReference>
<dbReference type="KEGG" id="tva:4775607"/>
<evidence type="ECO:0000313" key="4">
    <source>
        <dbReference type="Proteomes" id="UP000001542"/>
    </source>
</evidence>
<sequence length="222" mass="25321">MQEQYKPDDEHVEVTGHKSQKKINPKDKKNYLPPAFPEKNLEEELLKRKRTDLNDIFDEFSVVPENPEIQSNSQSSIKLYDLSTHTKLISISPFRLIAGKKEDVYFELRPVSFKVGYGKFGERIVNCSLNSESKMTCPSPHLKPGEIKVSFSRDRRTWTNTVPAFVYRTNYAFQMILSISIYAFGIGGLILAFLVLTGRFQLNLSNKKPAALLNNPASFNVV</sequence>
<dbReference type="VEuPathDB" id="TrichDB:TVAGG3_0552700"/>
<evidence type="ECO:0000256" key="2">
    <source>
        <dbReference type="SAM" id="Phobius"/>
    </source>
</evidence>